<protein>
    <submittedName>
        <fullName evidence="2">Protein phosphatase 2C domain-containing protein</fullName>
    </submittedName>
</protein>
<sequence length="257" mass="27744">MFKVFHHQVRGRGHVLDGSPCQDMTASASRHGVQVVCLSDGAGSARLSHYGAQAVVDEGTRLLVENFMSFTSRGDGARIKAEIVSSLLARLTSLSARLECHVKDLASTMLAVATHGDQFVVVHIGDGVIGYVRDGELRIASSPDNDEFANTTTFVTSSSAITSMRLLRGSLEGVTGFILMSDGAAESLYNQRTKMLAPACLKLVRLLADSPTYQTKNPIHRKRLRKFLATRVREATKDDCSLALLARLPALSPSSRA</sequence>
<dbReference type="Pfam" id="PF13672">
    <property type="entry name" value="PP2C_2"/>
    <property type="match status" value="1"/>
</dbReference>
<feature type="domain" description="PPM-type phosphatase" evidence="1">
    <location>
        <begin position="10"/>
        <end position="228"/>
    </location>
</feature>
<dbReference type="SUPFAM" id="SSF81606">
    <property type="entry name" value="PP2C-like"/>
    <property type="match status" value="1"/>
</dbReference>
<evidence type="ECO:0000259" key="1">
    <source>
        <dbReference type="Pfam" id="PF13672"/>
    </source>
</evidence>
<dbReference type="EMBL" id="JACZDF010000003">
    <property type="protein sequence ID" value="MBD9699449.1"/>
    <property type="molecule type" value="Genomic_DNA"/>
</dbReference>
<dbReference type="InterPro" id="IPR001932">
    <property type="entry name" value="PPM-type_phosphatase-like_dom"/>
</dbReference>
<dbReference type="InterPro" id="IPR036457">
    <property type="entry name" value="PPM-type-like_dom_sf"/>
</dbReference>
<evidence type="ECO:0000313" key="2">
    <source>
        <dbReference type="EMBL" id="MBD9699449.1"/>
    </source>
</evidence>
<reference evidence="2 3" key="1">
    <citation type="submission" date="2020-09" db="EMBL/GenBank/DDBJ databases">
        <title>Flavimobilis rhizosphaerae sp. nov., isolated from rhizosphere soil of Spartina alterniflora.</title>
        <authorList>
            <person name="Hanqin C."/>
        </authorList>
    </citation>
    <scope>NUCLEOTIDE SEQUENCE [LARGE SCALE GENOMIC DNA]</scope>
    <source>
        <strain evidence="2 3">GY 10621</strain>
    </source>
</reference>
<gene>
    <name evidence="2" type="ORF">IGS67_08095</name>
</gene>
<proteinExistence type="predicted"/>
<name>A0ABR9DRA7_9MICO</name>
<organism evidence="2 3">
    <name type="scientific">Flavimobilis rhizosphaerae</name>
    <dbReference type="NCBI Taxonomy" id="2775421"/>
    <lineage>
        <taxon>Bacteria</taxon>
        <taxon>Bacillati</taxon>
        <taxon>Actinomycetota</taxon>
        <taxon>Actinomycetes</taxon>
        <taxon>Micrococcales</taxon>
        <taxon>Jonesiaceae</taxon>
        <taxon>Flavimobilis</taxon>
    </lineage>
</organism>
<comment type="caution">
    <text evidence="2">The sequence shown here is derived from an EMBL/GenBank/DDBJ whole genome shotgun (WGS) entry which is preliminary data.</text>
</comment>
<dbReference type="Gene3D" id="3.60.40.10">
    <property type="entry name" value="PPM-type phosphatase domain"/>
    <property type="match status" value="1"/>
</dbReference>
<keyword evidence="3" id="KW-1185">Reference proteome</keyword>
<dbReference type="RefSeq" id="WP_192279474.1">
    <property type="nucleotide sequence ID" value="NZ_JACZDF010000003.1"/>
</dbReference>
<accession>A0ABR9DRA7</accession>
<evidence type="ECO:0000313" key="3">
    <source>
        <dbReference type="Proteomes" id="UP000642107"/>
    </source>
</evidence>
<dbReference type="Proteomes" id="UP000642107">
    <property type="component" value="Unassembled WGS sequence"/>
</dbReference>